<organism evidence="2 3">
    <name type="scientific">Hymenoscyphus fraxineus</name>
    <dbReference type="NCBI Taxonomy" id="746836"/>
    <lineage>
        <taxon>Eukaryota</taxon>
        <taxon>Fungi</taxon>
        <taxon>Dikarya</taxon>
        <taxon>Ascomycota</taxon>
        <taxon>Pezizomycotina</taxon>
        <taxon>Leotiomycetes</taxon>
        <taxon>Helotiales</taxon>
        <taxon>Helotiaceae</taxon>
        <taxon>Hymenoscyphus</taxon>
    </lineage>
</organism>
<sequence>MSKRSDVLPELNYLSMPGVHCKRDHQGQGAPQFHTGHAGTWYLCRKFLAAWRTHPESGKPRAELGLKNHKANGSAGLALESHN</sequence>
<evidence type="ECO:0000313" key="2">
    <source>
        <dbReference type="EMBL" id="CAG8960481.1"/>
    </source>
</evidence>
<evidence type="ECO:0000313" key="3">
    <source>
        <dbReference type="Proteomes" id="UP000696280"/>
    </source>
</evidence>
<feature type="compositionally biased region" description="Basic and acidic residues" evidence="1">
    <location>
        <begin position="57"/>
        <end position="66"/>
    </location>
</feature>
<dbReference type="Proteomes" id="UP000696280">
    <property type="component" value="Unassembled WGS sequence"/>
</dbReference>
<evidence type="ECO:0000256" key="1">
    <source>
        <dbReference type="SAM" id="MobiDB-lite"/>
    </source>
</evidence>
<reference evidence="2" key="1">
    <citation type="submission" date="2021-07" db="EMBL/GenBank/DDBJ databases">
        <authorList>
            <person name="Durling M."/>
        </authorList>
    </citation>
    <scope>NUCLEOTIDE SEQUENCE</scope>
</reference>
<dbReference type="EMBL" id="CAJVRL010000099">
    <property type="protein sequence ID" value="CAG8960481.1"/>
    <property type="molecule type" value="Genomic_DNA"/>
</dbReference>
<proteinExistence type="predicted"/>
<feature type="region of interest" description="Disordered" evidence="1">
    <location>
        <begin position="57"/>
        <end position="83"/>
    </location>
</feature>
<accession>A0A9N9L8J1</accession>
<name>A0A9N9L8J1_9HELO</name>
<protein>
    <submittedName>
        <fullName evidence="2">Uncharacterized protein</fullName>
    </submittedName>
</protein>
<keyword evidence="3" id="KW-1185">Reference proteome</keyword>
<dbReference type="AlphaFoldDB" id="A0A9N9L8J1"/>
<comment type="caution">
    <text evidence="2">The sequence shown here is derived from an EMBL/GenBank/DDBJ whole genome shotgun (WGS) entry which is preliminary data.</text>
</comment>
<gene>
    <name evidence="2" type="ORF">HYFRA_00008200</name>
</gene>